<protein>
    <submittedName>
        <fullName evidence="3">ImmA/IrrE family metallo-endopeptidase</fullName>
    </submittedName>
</protein>
<evidence type="ECO:0000313" key="3">
    <source>
        <dbReference type="EMBL" id="MBB2198703.1"/>
    </source>
</evidence>
<evidence type="ECO:0000259" key="2">
    <source>
        <dbReference type="PROSITE" id="PS50943"/>
    </source>
</evidence>
<organism evidence="3 4">
    <name type="scientific">Gluconacetobacter dulcium</name>
    <dbReference type="NCBI Taxonomy" id="2729096"/>
    <lineage>
        <taxon>Bacteria</taxon>
        <taxon>Pseudomonadati</taxon>
        <taxon>Pseudomonadota</taxon>
        <taxon>Alphaproteobacteria</taxon>
        <taxon>Acetobacterales</taxon>
        <taxon>Acetobacteraceae</taxon>
        <taxon>Gluconacetobacter</taxon>
    </lineage>
</organism>
<accession>A0A7W4K1J7</accession>
<dbReference type="CDD" id="cd00093">
    <property type="entry name" value="HTH_XRE"/>
    <property type="match status" value="1"/>
</dbReference>
<dbReference type="SMART" id="SM00530">
    <property type="entry name" value="HTH_XRE"/>
    <property type="match status" value="1"/>
</dbReference>
<dbReference type="PANTHER" id="PTHR43236:SF1">
    <property type="entry name" value="BLL7220 PROTEIN"/>
    <property type="match status" value="1"/>
</dbReference>
<feature type="domain" description="HTH cro/C1-type" evidence="2">
    <location>
        <begin position="7"/>
        <end position="61"/>
    </location>
</feature>
<comment type="similarity">
    <text evidence="1">Belongs to the short-chain fatty acyl-CoA assimilation regulator (ScfR) family.</text>
</comment>
<name>A0A7W4K1J7_9PROT</name>
<proteinExistence type="inferred from homology"/>
<comment type="caution">
    <text evidence="3">The sequence shown here is derived from an EMBL/GenBank/DDBJ whole genome shotgun (WGS) entry which is preliminary data.</text>
</comment>
<dbReference type="Pfam" id="PF06114">
    <property type="entry name" value="Peptidase_M78"/>
    <property type="match status" value="1"/>
</dbReference>
<dbReference type="Pfam" id="PF01381">
    <property type="entry name" value="HTH_3"/>
    <property type="match status" value="1"/>
</dbReference>
<dbReference type="Proteomes" id="UP000530320">
    <property type="component" value="Unassembled WGS sequence"/>
</dbReference>
<dbReference type="InterPro" id="IPR052345">
    <property type="entry name" value="Rad_response_metalloprotease"/>
</dbReference>
<evidence type="ECO:0000313" key="4">
    <source>
        <dbReference type="Proteomes" id="UP000530320"/>
    </source>
</evidence>
<dbReference type="PANTHER" id="PTHR43236">
    <property type="entry name" value="ANTITOXIN HIGA1"/>
    <property type="match status" value="1"/>
</dbReference>
<dbReference type="Gene3D" id="1.10.10.2910">
    <property type="match status" value="1"/>
</dbReference>
<dbReference type="Gene3D" id="1.10.260.40">
    <property type="entry name" value="lambda repressor-like DNA-binding domains"/>
    <property type="match status" value="1"/>
</dbReference>
<dbReference type="PROSITE" id="PS50943">
    <property type="entry name" value="HTH_CROC1"/>
    <property type="match status" value="1"/>
</dbReference>
<dbReference type="InterPro" id="IPR001387">
    <property type="entry name" value="Cro/C1-type_HTH"/>
</dbReference>
<sequence length="357" mass="40302">MFNPKRLTLARQRRRLTARSLAEQACLAADTISRLEKGQNEPDENTIGSIARVLDYPVGFFYLDDPEDLDSDAVSFRSFSKMSMKERQAAESAGQLALSLSCWIEERFSLPAVDVPDLGQEQDPAIAAYLVRQAWGIGESAIGNLIGLLETHGVRVFSLSEDTAAVNAFSFWRDGKPFIFLNNFKTAESSLFDAAHELGHLVMHKQESLRDRKDAEKEANAFASAFLMPENDVKSRIGYPITVGVILKAKLRWRVSAMALAYRLHTLDKLSSWQYKSICIELGRRGYRTGEPIGTERETSAIWKKILQSLWSDRIGRAEIARELNWPLEELEGLTQHLSERRTIVPKTEIKNLSLIK</sequence>
<evidence type="ECO:0000256" key="1">
    <source>
        <dbReference type="ARBA" id="ARBA00007227"/>
    </source>
</evidence>
<dbReference type="InterPro" id="IPR010982">
    <property type="entry name" value="Lambda_DNA-bd_dom_sf"/>
</dbReference>
<dbReference type="GO" id="GO:0003677">
    <property type="term" value="F:DNA binding"/>
    <property type="evidence" value="ECO:0007669"/>
    <property type="project" value="InterPro"/>
</dbReference>
<reference evidence="3 4" key="1">
    <citation type="submission" date="2020-04" db="EMBL/GenBank/DDBJ databases">
        <title>Description of novel Gluconacetobacter.</title>
        <authorList>
            <person name="Sombolestani A."/>
        </authorList>
    </citation>
    <scope>NUCLEOTIDE SEQUENCE [LARGE SCALE GENOMIC DNA]</scope>
    <source>
        <strain evidence="3 4">LMG 22058</strain>
    </source>
</reference>
<dbReference type="RefSeq" id="WP_183009795.1">
    <property type="nucleotide sequence ID" value="NZ_JABEQP010000011.1"/>
</dbReference>
<dbReference type="InterPro" id="IPR010359">
    <property type="entry name" value="IrrE_HExxH"/>
</dbReference>
<dbReference type="AlphaFoldDB" id="A0A7W4K1J7"/>
<dbReference type="EMBL" id="JABEQP010000011">
    <property type="protein sequence ID" value="MBB2198703.1"/>
    <property type="molecule type" value="Genomic_DNA"/>
</dbReference>
<gene>
    <name evidence="3" type="ORF">HLH44_14770</name>
</gene>
<dbReference type="SUPFAM" id="SSF47413">
    <property type="entry name" value="lambda repressor-like DNA-binding domains"/>
    <property type="match status" value="1"/>
</dbReference>